<dbReference type="EMBL" id="ML979136">
    <property type="protein sequence ID" value="KAF1915356.1"/>
    <property type="molecule type" value="Genomic_DNA"/>
</dbReference>
<proteinExistence type="predicted"/>
<evidence type="ECO:0000313" key="2">
    <source>
        <dbReference type="EMBL" id="KAF1915356.1"/>
    </source>
</evidence>
<dbReference type="Proteomes" id="UP000800096">
    <property type="component" value="Unassembled WGS sequence"/>
</dbReference>
<feature type="compositionally biased region" description="Polar residues" evidence="1">
    <location>
        <begin position="71"/>
        <end position="86"/>
    </location>
</feature>
<accession>A0A6A5QL02</accession>
<feature type="region of interest" description="Disordered" evidence="1">
    <location>
        <begin position="1"/>
        <end position="102"/>
    </location>
</feature>
<evidence type="ECO:0000313" key="3">
    <source>
        <dbReference type="Proteomes" id="UP000800096"/>
    </source>
</evidence>
<organism evidence="2 3">
    <name type="scientific">Ampelomyces quisqualis</name>
    <name type="common">Powdery mildew agent</name>
    <dbReference type="NCBI Taxonomy" id="50730"/>
    <lineage>
        <taxon>Eukaryota</taxon>
        <taxon>Fungi</taxon>
        <taxon>Dikarya</taxon>
        <taxon>Ascomycota</taxon>
        <taxon>Pezizomycotina</taxon>
        <taxon>Dothideomycetes</taxon>
        <taxon>Pleosporomycetidae</taxon>
        <taxon>Pleosporales</taxon>
        <taxon>Pleosporineae</taxon>
        <taxon>Phaeosphaeriaceae</taxon>
        <taxon>Ampelomyces</taxon>
    </lineage>
</organism>
<keyword evidence="3" id="KW-1185">Reference proteome</keyword>
<sequence length="172" mass="19256">MREARCEGKRKRKGGIRTSSTATKKAHGRPQDKENTERRQHDAAPFTQRQAGRRGLSGRSARPDWRRPTSKHSSPPQSYLCTSTHMPASIRSPPFAPTETTACSTERPTIRVRWHVIVKLLMRLAWWSGHEAVRTRDTFSIFSKDSHGGGSGTAGYQSKNLPPPCITANQTH</sequence>
<feature type="compositionally biased region" description="Basic and acidic residues" evidence="1">
    <location>
        <begin position="29"/>
        <end position="42"/>
    </location>
</feature>
<name>A0A6A5QL02_AMPQU</name>
<reference evidence="2" key="1">
    <citation type="journal article" date="2020" name="Stud. Mycol.">
        <title>101 Dothideomycetes genomes: a test case for predicting lifestyles and emergence of pathogens.</title>
        <authorList>
            <person name="Haridas S."/>
            <person name="Albert R."/>
            <person name="Binder M."/>
            <person name="Bloem J."/>
            <person name="Labutti K."/>
            <person name="Salamov A."/>
            <person name="Andreopoulos B."/>
            <person name="Baker S."/>
            <person name="Barry K."/>
            <person name="Bills G."/>
            <person name="Bluhm B."/>
            <person name="Cannon C."/>
            <person name="Castanera R."/>
            <person name="Culley D."/>
            <person name="Daum C."/>
            <person name="Ezra D."/>
            <person name="Gonzalez J."/>
            <person name="Henrissat B."/>
            <person name="Kuo A."/>
            <person name="Liang C."/>
            <person name="Lipzen A."/>
            <person name="Lutzoni F."/>
            <person name="Magnuson J."/>
            <person name="Mondo S."/>
            <person name="Nolan M."/>
            <person name="Ohm R."/>
            <person name="Pangilinan J."/>
            <person name="Park H.-J."/>
            <person name="Ramirez L."/>
            <person name="Alfaro M."/>
            <person name="Sun H."/>
            <person name="Tritt A."/>
            <person name="Yoshinaga Y."/>
            <person name="Zwiers L.-H."/>
            <person name="Turgeon B."/>
            <person name="Goodwin S."/>
            <person name="Spatafora J."/>
            <person name="Crous P."/>
            <person name="Grigoriev I."/>
        </authorList>
    </citation>
    <scope>NUCLEOTIDE SEQUENCE</scope>
    <source>
        <strain evidence="2">HMLAC05119</strain>
    </source>
</reference>
<protein>
    <submittedName>
        <fullName evidence="2">Uncharacterized protein</fullName>
    </submittedName>
</protein>
<evidence type="ECO:0000256" key="1">
    <source>
        <dbReference type="SAM" id="MobiDB-lite"/>
    </source>
</evidence>
<gene>
    <name evidence="2" type="ORF">BDU57DRAFT_270785</name>
</gene>
<feature type="region of interest" description="Disordered" evidence="1">
    <location>
        <begin position="146"/>
        <end position="172"/>
    </location>
</feature>
<feature type="compositionally biased region" description="Low complexity" evidence="1">
    <location>
        <begin position="48"/>
        <end position="60"/>
    </location>
</feature>
<dbReference type="AlphaFoldDB" id="A0A6A5QL02"/>